<reference evidence="1 2" key="1">
    <citation type="submission" date="2020-07" db="EMBL/GenBank/DDBJ databases">
        <title>Gai3-2, isolated from salt lake.</title>
        <authorList>
            <person name="Cui H."/>
            <person name="Shi X."/>
        </authorList>
    </citation>
    <scope>NUCLEOTIDE SEQUENCE [LARGE SCALE GENOMIC DNA]</scope>
    <source>
        <strain evidence="1 2">Gai3-2</strain>
    </source>
</reference>
<gene>
    <name evidence="1" type="ORF">HUG10_00950</name>
</gene>
<evidence type="ECO:0000313" key="1">
    <source>
        <dbReference type="EMBL" id="QLG26192.1"/>
    </source>
</evidence>
<dbReference type="GO" id="GO:0016705">
    <property type="term" value="F:oxidoreductase activity, acting on paired donors, with incorporation or reduction of molecular oxygen"/>
    <property type="evidence" value="ECO:0007669"/>
    <property type="project" value="InterPro"/>
</dbReference>
<protein>
    <submittedName>
        <fullName evidence="1">Luciferase</fullName>
    </submittedName>
</protein>
<dbReference type="Proteomes" id="UP000509750">
    <property type="component" value="Chromosome"/>
</dbReference>
<sequence length="263" mass="27842">MRTRTDHAAGIAARTGLDGVALKPTECDVAVARDLQFDLVCVDYEGREALPEFDRLAALAGEREVRLTTPVRADGFDPRGDDSLTASLPDGVRRVLVAGHPAYLTEREKSRAVAPRLGEAVAVSADPWVGTEGVERLALAAGGTQYELLSRATERDVRGLRAAGFDGEVAVYAPTVPTADEDAVLDAVGPYAARRKPVRTALPDDAPTDSTATGRAREVLSKAVRDYALVGEPDAVAERVTALKEAGVDYVVGYPAAGVESFR</sequence>
<dbReference type="SUPFAM" id="SSF51679">
    <property type="entry name" value="Bacterial luciferase-like"/>
    <property type="match status" value="1"/>
</dbReference>
<evidence type="ECO:0000313" key="2">
    <source>
        <dbReference type="Proteomes" id="UP000509750"/>
    </source>
</evidence>
<dbReference type="KEGG" id="halg:HUG10_00950"/>
<dbReference type="AlphaFoldDB" id="A0A7D5GA22"/>
<dbReference type="InterPro" id="IPR055812">
    <property type="entry name" value="DUF7388"/>
</dbReference>
<dbReference type="GeneID" id="56027357"/>
<dbReference type="OrthoDB" id="340945at2157"/>
<organism evidence="1 2">
    <name type="scientific">Halorarum halophilum</name>
    <dbReference type="NCBI Taxonomy" id="2743090"/>
    <lineage>
        <taxon>Archaea</taxon>
        <taxon>Methanobacteriati</taxon>
        <taxon>Methanobacteriota</taxon>
        <taxon>Stenosarchaea group</taxon>
        <taxon>Halobacteria</taxon>
        <taxon>Halobacteriales</taxon>
        <taxon>Haloferacaceae</taxon>
        <taxon>Halorarum</taxon>
    </lineage>
</organism>
<dbReference type="EMBL" id="CP058529">
    <property type="protein sequence ID" value="QLG26192.1"/>
    <property type="molecule type" value="Genomic_DNA"/>
</dbReference>
<accession>A0A7D5GA22</accession>
<keyword evidence="2" id="KW-1185">Reference proteome</keyword>
<dbReference type="RefSeq" id="WP_179167767.1">
    <property type="nucleotide sequence ID" value="NZ_CP058529.1"/>
</dbReference>
<name>A0A7D5GA22_9EURY</name>
<dbReference type="Pfam" id="PF24114">
    <property type="entry name" value="DUF7388"/>
    <property type="match status" value="1"/>
</dbReference>
<dbReference type="Gene3D" id="3.20.20.30">
    <property type="entry name" value="Luciferase-like domain"/>
    <property type="match status" value="1"/>
</dbReference>
<dbReference type="InterPro" id="IPR036661">
    <property type="entry name" value="Luciferase-like_sf"/>
</dbReference>
<proteinExistence type="predicted"/>